<evidence type="ECO:0000256" key="1">
    <source>
        <dbReference type="SAM" id="MobiDB-lite"/>
    </source>
</evidence>
<dbReference type="RefSeq" id="XP_013758719.1">
    <property type="nucleotide sequence ID" value="XM_013903265.1"/>
</dbReference>
<evidence type="ECO:0000313" key="2">
    <source>
        <dbReference type="EMBL" id="KNC48149.1"/>
    </source>
</evidence>
<protein>
    <submittedName>
        <fullName evidence="2">Uncharacterized protein</fullName>
    </submittedName>
</protein>
<dbReference type="GeneID" id="25563923"/>
<feature type="region of interest" description="Disordered" evidence="1">
    <location>
        <begin position="666"/>
        <end position="759"/>
    </location>
</feature>
<gene>
    <name evidence="2" type="ORF">AMSG_04378</name>
</gene>
<dbReference type="AlphaFoldDB" id="A0A0L0D725"/>
<sequence length="759" mass="79178">MQVSDEDEPVVGSPSGKGRESADALLADHLGVAAWEPYLPELLDGDEAHEALLLIALTPQWCSALPSLPPLLDALPRPRSLHLAAYDLLVRLSASRAGGDKAAELRHDLDSLLSLLRSAMLLDKACSPYSALAVLAAVYAAASSQARAGRDADALEILDSWAALRIAALRAVPDPNQASLEWTVAVVLERAGLGAWTGHCELHTDDAALVLAAQALALLGHLRRDTALLAALHSNVSSLSASVDALQPVAARVAAMARQRPTAGVLITPQAWLAEGRAALARHEWDAALGAYLRAVDSPGTDAQAMVEAYANASAAALRVDRPHTALHAAQRALSMLEAADCHNSILLAPVLVHNILCILARLPRTLRKATLLAPALQTLAAAAQKAAAADPALAHVVGFYAALAVEARALASPSGAADANSDGGGHLGSEWRTNALVIRPLSEAWLPRRAPRSAPAQMAEAWARGDARSTVAAALQVLQEAPAPGRGPRPDAPIAAATNWAAALAHNHLGLVAWGGGEVSLARRHFTLARRAAPWHLPSLYNATAVAAGSLEPSLAASWRRMAETNVPREGIPGVDILAERVAGLDHAESTVAPADPLPPAPMRRLRSPVVVRSSPTPPPTPAAPTPPPRLPLSPRILPSPRTTAVEIASTAARISSQLELAEERDLLSSPLPPTPSPLRARARSRATPAPTTTAPRRSHSELFADLSPSVFTSPPPIVINLDPESDVDPPAPLAPAGATASDSDSDDAPLTRLCRQL</sequence>
<feature type="compositionally biased region" description="Low complexity" evidence="1">
    <location>
        <begin position="687"/>
        <end position="697"/>
    </location>
</feature>
<proteinExistence type="predicted"/>
<dbReference type="EMBL" id="GL349450">
    <property type="protein sequence ID" value="KNC48149.1"/>
    <property type="molecule type" value="Genomic_DNA"/>
</dbReference>
<organism evidence="2 3">
    <name type="scientific">Thecamonas trahens ATCC 50062</name>
    <dbReference type="NCBI Taxonomy" id="461836"/>
    <lineage>
        <taxon>Eukaryota</taxon>
        <taxon>Apusozoa</taxon>
        <taxon>Apusomonadida</taxon>
        <taxon>Apusomonadidae</taxon>
        <taxon>Thecamonas</taxon>
    </lineage>
</organism>
<keyword evidence="3" id="KW-1185">Reference proteome</keyword>
<dbReference type="InterPro" id="IPR011990">
    <property type="entry name" value="TPR-like_helical_dom_sf"/>
</dbReference>
<feature type="region of interest" description="Disordered" evidence="1">
    <location>
        <begin position="1"/>
        <end position="20"/>
    </location>
</feature>
<evidence type="ECO:0000313" key="3">
    <source>
        <dbReference type="Proteomes" id="UP000054408"/>
    </source>
</evidence>
<feature type="compositionally biased region" description="Pro residues" evidence="1">
    <location>
        <begin position="617"/>
        <end position="633"/>
    </location>
</feature>
<feature type="region of interest" description="Disordered" evidence="1">
    <location>
        <begin position="612"/>
        <end position="639"/>
    </location>
</feature>
<name>A0A0L0D725_THETB</name>
<reference evidence="2 3" key="1">
    <citation type="submission" date="2010-05" db="EMBL/GenBank/DDBJ databases">
        <title>The Genome Sequence of Thecamonas trahens ATCC 50062.</title>
        <authorList>
            <consortium name="The Broad Institute Genome Sequencing Platform"/>
            <person name="Russ C."/>
            <person name="Cuomo C."/>
            <person name="Shea T."/>
            <person name="Young S.K."/>
            <person name="Zeng Q."/>
            <person name="Koehrsen M."/>
            <person name="Haas B."/>
            <person name="Borodovsky M."/>
            <person name="Guigo R."/>
            <person name="Alvarado L."/>
            <person name="Berlin A."/>
            <person name="Bochicchio J."/>
            <person name="Borenstein D."/>
            <person name="Chapman S."/>
            <person name="Chen Z."/>
            <person name="Freedman E."/>
            <person name="Gellesch M."/>
            <person name="Goldberg J."/>
            <person name="Griggs A."/>
            <person name="Gujja S."/>
            <person name="Heilman E."/>
            <person name="Heiman D."/>
            <person name="Hepburn T."/>
            <person name="Howarth C."/>
            <person name="Jen D."/>
            <person name="Larson L."/>
            <person name="Mehta T."/>
            <person name="Park D."/>
            <person name="Pearson M."/>
            <person name="Roberts A."/>
            <person name="Saif S."/>
            <person name="Shenoy N."/>
            <person name="Sisk P."/>
            <person name="Stolte C."/>
            <person name="Sykes S."/>
            <person name="Thomson T."/>
            <person name="Walk T."/>
            <person name="White J."/>
            <person name="Yandava C."/>
            <person name="Burger G."/>
            <person name="Gray M.W."/>
            <person name="Holland P.W.H."/>
            <person name="King N."/>
            <person name="Lang F.B.F."/>
            <person name="Roger A.J."/>
            <person name="Ruiz-Trillo I."/>
            <person name="Lander E."/>
            <person name="Nusbaum C."/>
        </authorList>
    </citation>
    <scope>NUCLEOTIDE SEQUENCE [LARGE SCALE GENOMIC DNA]</scope>
    <source>
        <strain evidence="2 3">ATCC 50062</strain>
    </source>
</reference>
<dbReference type="Proteomes" id="UP000054408">
    <property type="component" value="Unassembled WGS sequence"/>
</dbReference>
<dbReference type="SUPFAM" id="SSF48452">
    <property type="entry name" value="TPR-like"/>
    <property type="match status" value="1"/>
</dbReference>
<accession>A0A0L0D725</accession>